<dbReference type="GO" id="GO:0016463">
    <property type="term" value="F:P-type zinc transporter activity"/>
    <property type="evidence" value="ECO:0007669"/>
    <property type="project" value="UniProtKB-EC"/>
</dbReference>
<dbReference type="InterPro" id="IPR023299">
    <property type="entry name" value="ATPase_P-typ_cyto_dom_N"/>
</dbReference>
<dbReference type="NCBIfam" id="TIGR01494">
    <property type="entry name" value="ATPase_P-type"/>
    <property type="match status" value="1"/>
</dbReference>
<dbReference type="OrthoDB" id="2490525at2"/>
<evidence type="ECO:0000256" key="9">
    <source>
        <dbReference type="ARBA" id="ARBA00047308"/>
    </source>
</evidence>
<proteinExistence type="inferred from homology"/>
<keyword evidence="6 10" id="KW-1133">Transmembrane helix</keyword>
<dbReference type="PANTHER" id="PTHR48085">
    <property type="entry name" value="CADMIUM/ZINC-TRANSPORTING ATPASE HMA2-RELATED"/>
    <property type="match status" value="1"/>
</dbReference>
<evidence type="ECO:0000259" key="11">
    <source>
        <dbReference type="Pfam" id="PF00122"/>
    </source>
</evidence>
<dbReference type="PANTHER" id="PTHR48085:SF5">
    <property type="entry name" value="CADMIUM_ZINC-TRANSPORTING ATPASE HMA4-RELATED"/>
    <property type="match status" value="1"/>
</dbReference>
<feature type="domain" description="P-type ATPase A" evidence="11">
    <location>
        <begin position="217"/>
        <end position="314"/>
    </location>
</feature>
<keyword evidence="10" id="KW-1003">Cell membrane</keyword>
<comment type="subcellular location">
    <subcellularLocation>
        <location evidence="1">Cell envelope</location>
    </subcellularLocation>
    <subcellularLocation>
        <location evidence="10">Cell membrane</location>
    </subcellularLocation>
    <subcellularLocation>
        <location evidence="2">Membrane</location>
    </subcellularLocation>
</comment>
<dbReference type="GO" id="GO:0005886">
    <property type="term" value="C:plasma membrane"/>
    <property type="evidence" value="ECO:0007669"/>
    <property type="project" value="UniProtKB-SubCell"/>
</dbReference>
<dbReference type="PRINTS" id="PR00119">
    <property type="entry name" value="CATATPASE"/>
</dbReference>
<dbReference type="InterPro" id="IPR059000">
    <property type="entry name" value="ATPase_P-type_domA"/>
</dbReference>
<dbReference type="Gene3D" id="2.70.150.10">
    <property type="entry name" value="Calcium-transporting ATPase, cytoplasmic transduction domain A"/>
    <property type="match status" value="1"/>
</dbReference>
<dbReference type="NCBIfam" id="TIGR01525">
    <property type="entry name" value="ATPase-IB_hvy"/>
    <property type="match status" value="1"/>
</dbReference>
<evidence type="ECO:0000256" key="7">
    <source>
        <dbReference type="ARBA" id="ARBA00023136"/>
    </source>
</evidence>
<evidence type="ECO:0000256" key="1">
    <source>
        <dbReference type="ARBA" id="ARBA00004196"/>
    </source>
</evidence>
<accession>A0A381DJG4</accession>
<evidence type="ECO:0000256" key="8">
    <source>
        <dbReference type="ARBA" id="ARBA00039097"/>
    </source>
</evidence>
<dbReference type="SUPFAM" id="SSF81653">
    <property type="entry name" value="Calcium ATPase, transduction domain A"/>
    <property type="match status" value="1"/>
</dbReference>
<dbReference type="SFLD" id="SFLDF00027">
    <property type="entry name" value="p-type_atpase"/>
    <property type="match status" value="1"/>
</dbReference>
<dbReference type="AlphaFoldDB" id="A0A381DJG4"/>
<evidence type="ECO:0000256" key="3">
    <source>
        <dbReference type="ARBA" id="ARBA00006024"/>
    </source>
</evidence>
<evidence type="ECO:0000256" key="6">
    <source>
        <dbReference type="ARBA" id="ARBA00022989"/>
    </source>
</evidence>
<dbReference type="EMBL" id="UFVD01000001">
    <property type="protein sequence ID" value="SUX10844.1"/>
    <property type="molecule type" value="Genomic_DNA"/>
</dbReference>
<dbReference type="EC" id="7.2.2.12" evidence="8"/>
<protein>
    <recommendedName>
        <fullName evidence="8">P-type Zn(2+) transporter</fullName>
        <ecNumber evidence="8">7.2.2.12</ecNumber>
    </recommendedName>
</protein>
<dbReference type="PROSITE" id="PS00154">
    <property type="entry name" value="ATPASE_E1_E2"/>
    <property type="match status" value="1"/>
</dbReference>
<name>A0A381DJG4_9BACT</name>
<dbReference type="Gene3D" id="3.40.1110.10">
    <property type="entry name" value="Calcium-transporting ATPase, cytoplasmic domain N"/>
    <property type="match status" value="1"/>
</dbReference>
<reference evidence="12 13" key="1">
    <citation type="submission" date="2018-06" db="EMBL/GenBank/DDBJ databases">
        <authorList>
            <consortium name="Pathogen Informatics"/>
            <person name="Doyle S."/>
        </authorList>
    </citation>
    <scope>NUCLEOTIDE SEQUENCE [LARGE SCALE GENOMIC DNA]</scope>
    <source>
        <strain evidence="12 13">NCTC12475</strain>
    </source>
</reference>
<keyword evidence="10" id="KW-0479">Metal-binding</keyword>
<dbReference type="InterPro" id="IPR008250">
    <property type="entry name" value="ATPase_P-typ_transduc_dom_A_sf"/>
</dbReference>
<keyword evidence="7 10" id="KW-0472">Membrane</keyword>
<sequence>MQEIAIKSNIKNRTRLKSHLFTLQNFELIKEVLNLKIISIRLNEICNSIIINYDNQKITLEEILKLIQKSLDLPKKEPVNKQNYCTKACNPCHLASTTKTFKQRIKQFAFLSGVAAFVFIKEHILLTAFSPISALALVGLSLYMAKPLLNEALNDIKNRNFSLESFMAFSLILAIFGGEIGAAFEVIYILTGSRLFEEYTANLSRVEIRNLIKMDVNKLYVLREDIEVEIDLKDAKNGDIAVFVSGEKICVDGVIVKGEALINEALINGRSESVLKKQGDNVFANTNVENGRVFVKIKALGNETYIARVINEVEKSLNLKSESEVTADLLAKKVLKIGSFMTLGTLLLTASFTNAFSVMIIMSCPCATILAASSAISSAIASAARNSILIKGGEYLENFSRSNVFCFDKTGTLTTGIPVVASYQTNINEYEFFQILANLEYKNTHPVAKAIINFCKEKNIKPNTKNITKNEIGLGVSGEFEGNLYLLGNLKFMKNNSVIINTKENKAFTNIYLARNGKFIGFLSLSHEVREGTKEMLKELKNRGVKKLVLLTGDDELVSKEFAKDLNFDEVYYDLMPDEKAKIIENLTKKDSVVMIGDGVNDTLAMSKANVSVSFASGGSKAAVEVSNIAITNSDPKDIIKLYDLSKFALKVANQNYKIGTSTNIFGSILAMFGLMSPAGAGLIHIAHTSAIIANSNRVK</sequence>
<feature type="transmembrane region" description="Helical" evidence="10">
    <location>
        <begin position="165"/>
        <end position="190"/>
    </location>
</feature>
<dbReference type="RefSeq" id="WP_089183204.1">
    <property type="nucleotide sequence ID" value="NZ_CP043427.1"/>
</dbReference>
<dbReference type="InterPro" id="IPR044492">
    <property type="entry name" value="P_typ_ATPase_HD_dom"/>
</dbReference>
<evidence type="ECO:0000256" key="5">
    <source>
        <dbReference type="ARBA" id="ARBA00022967"/>
    </source>
</evidence>
<dbReference type="Gene3D" id="3.40.50.1000">
    <property type="entry name" value="HAD superfamily/HAD-like"/>
    <property type="match status" value="1"/>
</dbReference>
<dbReference type="InterPro" id="IPR001757">
    <property type="entry name" value="P_typ_ATPase"/>
</dbReference>
<evidence type="ECO:0000256" key="4">
    <source>
        <dbReference type="ARBA" id="ARBA00022692"/>
    </source>
</evidence>
<gene>
    <name evidence="12" type="primary">cadA_1</name>
    <name evidence="12" type="ORF">NCTC12475_01055</name>
</gene>
<keyword evidence="4 10" id="KW-0812">Transmembrane</keyword>
<keyword evidence="5" id="KW-1278">Translocase</keyword>
<keyword evidence="10" id="KW-0067">ATP-binding</keyword>
<dbReference type="InterPro" id="IPR018303">
    <property type="entry name" value="ATPase_P-typ_P_site"/>
</dbReference>
<organism evidence="12 13">
    <name type="scientific">Campylobacter sputorum subsp. sputorum</name>
    <dbReference type="NCBI Taxonomy" id="32024"/>
    <lineage>
        <taxon>Bacteria</taxon>
        <taxon>Pseudomonadati</taxon>
        <taxon>Campylobacterota</taxon>
        <taxon>Epsilonproteobacteria</taxon>
        <taxon>Campylobacterales</taxon>
        <taxon>Campylobacteraceae</taxon>
        <taxon>Campylobacter</taxon>
    </lineage>
</organism>
<dbReference type="Proteomes" id="UP000254920">
    <property type="component" value="Unassembled WGS sequence"/>
</dbReference>
<dbReference type="Pfam" id="PF00122">
    <property type="entry name" value="E1-E2_ATPase"/>
    <property type="match status" value="1"/>
</dbReference>
<comment type="similarity">
    <text evidence="3 10">Belongs to the cation transport ATPase (P-type) (TC 3.A.3) family. Type IB subfamily.</text>
</comment>
<feature type="transmembrane region" description="Helical" evidence="10">
    <location>
        <begin position="340"/>
        <end position="362"/>
    </location>
</feature>
<dbReference type="InterPro" id="IPR036412">
    <property type="entry name" value="HAD-like_sf"/>
</dbReference>
<dbReference type="GO" id="GO:0046872">
    <property type="term" value="F:metal ion binding"/>
    <property type="evidence" value="ECO:0007669"/>
    <property type="project" value="UniProtKB-KW"/>
</dbReference>
<dbReference type="InterPro" id="IPR051014">
    <property type="entry name" value="Cation_Transport_ATPase_IB"/>
</dbReference>
<evidence type="ECO:0000256" key="2">
    <source>
        <dbReference type="ARBA" id="ARBA00004370"/>
    </source>
</evidence>
<dbReference type="SFLD" id="SFLDG00002">
    <property type="entry name" value="C1.7:_P-type_atpase_like"/>
    <property type="match status" value="1"/>
</dbReference>
<dbReference type="GO" id="GO:0005524">
    <property type="term" value="F:ATP binding"/>
    <property type="evidence" value="ECO:0007669"/>
    <property type="project" value="UniProtKB-UniRule"/>
</dbReference>
<evidence type="ECO:0000313" key="13">
    <source>
        <dbReference type="Proteomes" id="UP000254920"/>
    </source>
</evidence>
<dbReference type="InterPro" id="IPR027256">
    <property type="entry name" value="P-typ_ATPase_IB"/>
</dbReference>
<dbReference type="InterPro" id="IPR023214">
    <property type="entry name" value="HAD_sf"/>
</dbReference>
<dbReference type="SFLD" id="SFLDS00003">
    <property type="entry name" value="Haloacid_Dehalogenase"/>
    <property type="match status" value="1"/>
</dbReference>
<evidence type="ECO:0000313" key="12">
    <source>
        <dbReference type="EMBL" id="SUX10844.1"/>
    </source>
</evidence>
<keyword evidence="12" id="KW-0378">Hydrolase</keyword>
<dbReference type="STRING" id="32024.GCA_000788295_01494"/>
<comment type="caution">
    <text evidence="10">Lacks conserved residue(s) required for the propagation of feature annotation.</text>
</comment>
<dbReference type="GeneID" id="93091476"/>
<keyword evidence="13" id="KW-1185">Reference proteome</keyword>
<keyword evidence="10" id="KW-0547">Nucleotide-binding</keyword>
<dbReference type="SUPFAM" id="SSF56784">
    <property type="entry name" value="HAD-like"/>
    <property type="match status" value="1"/>
</dbReference>
<dbReference type="GO" id="GO:0016887">
    <property type="term" value="F:ATP hydrolysis activity"/>
    <property type="evidence" value="ECO:0007669"/>
    <property type="project" value="InterPro"/>
</dbReference>
<comment type="catalytic activity">
    <reaction evidence="9">
        <text>Zn(2+)(in) + ATP + H2O = Zn(2+)(out) + ADP + phosphate + H(+)</text>
        <dbReference type="Rhea" id="RHEA:20621"/>
        <dbReference type="ChEBI" id="CHEBI:15377"/>
        <dbReference type="ChEBI" id="CHEBI:15378"/>
        <dbReference type="ChEBI" id="CHEBI:29105"/>
        <dbReference type="ChEBI" id="CHEBI:30616"/>
        <dbReference type="ChEBI" id="CHEBI:43474"/>
        <dbReference type="ChEBI" id="CHEBI:456216"/>
        <dbReference type="EC" id="7.2.2.12"/>
    </reaction>
</comment>
<dbReference type="Pfam" id="PF00702">
    <property type="entry name" value="Hydrolase"/>
    <property type="match status" value="1"/>
</dbReference>
<dbReference type="GO" id="GO:0030313">
    <property type="term" value="C:cell envelope"/>
    <property type="evidence" value="ECO:0007669"/>
    <property type="project" value="UniProtKB-SubCell"/>
</dbReference>
<evidence type="ECO:0000256" key="10">
    <source>
        <dbReference type="RuleBase" id="RU362081"/>
    </source>
</evidence>